<dbReference type="PANTHER" id="PTHR14211">
    <property type="entry name" value="GLIOMA SUPPRESSOR CANDIDATE REGION GENE 2"/>
    <property type="match status" value="1"/>
</dbReference>
<dbReference type="AlphaFoldDB" id="A0AAD9DAX0"/>
<evidence type="ECO:0000256" key="5">
    <source>
        <dbReference type="PIRNR" id="PIRNR017302"/>
    </source>
</evidence>
<keyword evidence="3 5" id="KW-0690">Ribosome biogenesis</keyword>
<dbReference type="InterPro" id="IPR011687">
    <property type="entry name" value="Nop53/GLTSCR2"/>
</dbReference>
<dbReference type="EMBL" id="JATAAI010000015">
    <property type="protein sequence ID" value="KAK1740637.1"/>
    <property type="molecule type" value="Genomic_DNA"/>
</dbReference>
<feature type="region of interest" description="Disordered" evidence="6">
    <location>
        <begin position="58"/>
        <end position="86"/>
    </location>
</feature>
<comment type="caution">
    <text evidence="7">The sequence shown here is derived from an EMBL/GenBank/DDBJ whole genome shotgun (WGS) entry which is preliminary data.</text>
</comment>
<comment type="function">
    <text evidence="5">May play a role in ribosome biogenesis.</text>
</comment>
<evidence type="ECO:0000313" key="8">
    <source>
        <dbReference type="Proteomes" id="UP001224775"/>
    </source>
</evidence>
<feature type="region of interest" description="Disordered" evidence="6">
    <location>
        <begin position="123"/>
        <end position="219"/>
    </location>
</feature>
<comment type="subcellular location">
    <subcellularLocation>
        <location evidence="5">Nucleus</location>
        <location evidence="5">Nucleolus</location>
    </subcellularLocation>
    <subcellularLocation>
        <location evidence="5">Nucleus</location>
        <location evidence="5">Nucleoplasm</location>
    </subcellularLocation>
</comment>
<evidence type="ECO:0000256" key="3">
    <source>
        <dbReference type="ARBA" id="ARBA00022517"/>
    </source>
</evidence>
<sequence length="463" mass="51596">MGKRSKAGTSRRQQKRAAETYKELEEVQIEQSDQQRVQSKADEDLFVLDTNRNESAASLKAAARAKNNKKDDDASKKRKYEPSEKDMRQIKKVLEVHGEKGAIDLAEKGKAKLQQKRIVKRMAGMSKAGKPTFDLWDEAPAPSSKTTAKGKRTKMVAVPVGKPAMGGTNPVALVPKETPLPASSIDSAFDAPTQPAPKLSNKQLKARRYAQANAKPQLAVEIAHPGQSYHPDREQHQDAIGEALSIEIRRNEAEEYKSKPISEGMSDFTKEFIVGSDDEEEESSDEEEEEGEESAGAVTMELIKKKGKLTKAQRNKQKRVKAEETALKERRAKKQFMHQLNEAHIHNKAVKKTEKEQAERQLELTKLRNEKRAQPLGKGVWETISQKDPIRAPSLPVALTDELGSGNGGLRTVTPKGSLVTDRLESMVSRNMIQKRKADGRRIVQGKRRPKVKGAQGTEYLLM</sequence>
<dbReference type="PIRSF" id="PIRSF017302">
    <property type="entry name" value="Gltscr2"/>
    <property type="match status" value="1"/>
</dbReference>
<organism evidence="7 8">
    <name type="scientific">Skeletonema marinoi</name>
    <dbReference type="NCBI Taxonomy" id="267567"/>
    <lineage>
        <taxon>Eukaryota</taxon>
        <taxon>Sar</taxon>
        <taxon>Stramenopiles</taxon>
        <taxon>Ochrophyta</taxon>
        <taxon>Bacillariophyta</taxon>
        <taxon>Coscinodiscophyceae</taxon>
        <taxon>Thalassiosirophycidae</taxon>
        <taxon>Thalassiosirales</taxon>
        <taxon>Skeletonemataceae</taxon>
        <taxon>Skeletonema</taxon>
        <taxon>Skeletonema marinoi-dohrnii complex</taxon>
    </lineage>
</organism>
<dbReference type="GO" id="GO:0005654">
    <property type="term" value="C:nucleoplasm"/>
    <property type="evidence" value="ECO:0007669"/>
    <property type="project" value="UniProtKB-SubCell"/>
</dbReference>
<accession>A0AAD9DAX0</accession>
<dbReference type="GO" id="GO:0006364">
    <property type="term" value="P:rRNA processing"/>
    <property type="evidence" value="ECO:0007669"/>
    <property type="project" value="TreeGrafter"/>
</dbReference>
<dbReference type="GO" id="GO:0000027">
    <property type="term" value="P:ribosomal large subunit assembly"/>
    <property type="evidence" value="ECO:0007669"/>
    <property type="project" value="UniProtKB-UniRule"/>
</dbReference>
<name>A0AAD9DAX0_9STRA</name>
<gene>
    <name evidence="7" type="ORF">QTG54_008732</name>
</gene>
<evidence type="ECO:0000256" key="6">
    <source>
        <dbReference type="SAM" id="MobiDB-lite"/>
    </source>
</evidence>
<feature type="compositionally biased region" description="Acidic residues" evidence="6">
    <location>
        <begin position="276"/>
        <end position="293"/>
    </location>
</feature>
<keyword evidence="4 5" id="KW-0539">Nucleus</keyword>
<dbReference type="GO" id="GO:0008097">
    <property type="term" value="F:5S rRNA binding"/>
    <property type="evidence" value="ECO:0007669"/>
    <property type="project" value="TreeGrafter"/>
</dbReference>
<evidence type="ECO:0000313" key="7">
    <source>
        <dbReference type="EMBL" id="KAK1740637.1"/>
    </source>
</evidence>
<evidence type="ECO:0000256" key="4">
    <source>
        <dbReference type="ARBA" id="ARBA00023242"/>
    </source>
</evidence>
<comment type="similarity">
    <text evidence="1 5">Belongs to the NOP53 family.</text>
</comment>
<proteinExistence type="inferred from homology"/>
<dbReference type="Pfam" id="PF07767">
    <property type="entry name" value="Nop53"/>
    <property type="match status" value="1"/>
</dbReference>
<reference evidence="7" key="1">
    <citation type="submission" date="2023-06" db="EMBL/GenBank/DDBJ databases">
        <title>Survivors Of The Sea: Transcriptome response of Skeletonema marinoi to long-term dormancy.</title>
        <authorList>
            <person name="Pinder M.I.M."/>
            <person name="Kourtchenko O."/>
            <person name="Robertson E.K."/>
            <person name="Larsson T."/>
            <person name="Maumus F."/>
            <person name="Osuna-Cruz C.M."/>
            <person name="Vancaester E."/>
            <person name="Stenow R."/>
            <person name="Vandepoele K."/>
            <person name="Ploug H."/>
            <person name="Bruchert V."/>
            <person name="Godhe A."/>
            <person name="Topel M."/>
        </authorList>
    </citation>
    <scope>NUCLEOTIDE SEQUENCE</scope>
    <source>
        <strain evidence="7">R05AC</strain>
    </source>
</reference>
<keyword evidence="8" id="KW-1185">Reference proteome</keyword>
<dbReference type="GO" id="GO:0005730">
    <property type="term" value="C:nucleolus"/>
    <property type="evidence" value="ECO:0007669"/>
    <property type="project" value="UniProtKB-SubCell"/>
</dbReference>
<evidence type="ECO:0000256" key="1">
    <source>
        <dbReference type="ARBA" id="ARBA00008838"/>
    </source>
</evidence>
<dbReference type="PANTHER" id="PTHR14211:SF7">
    <property type="entry name" value="RIBOSOME BIOGENESIS PROTEIN NOP53"/>
    <property type="match status" value="1"/>
</dbReference>
<feature type="compositionally biased region" description="Basic residues" evidence="6">
    <location>
        <begin position="305"/>
        <end position="319"/>
    </location>
</feature>
<feature type="compositionally biased region" description="Basic and acidic residues" evidence="6">
    <location>
        <begin position="68"/>
        <end position="86"/>
    </location>
</feature>
<feature type="region of interest" description="Disordered" evidence="6">
    <location>
        <begin position="255"/>
        <end position="326"/>
    </location>
</feature>
<dbReference type="Proteomes" id="UP001224775">
    <property type="component" value="Unassembled WGS sequence"/>
</dbReference>
<protein>
    <recommendedName>
        <fullName evidence="2 5">Ribosome biogenesis protein NOP53</fullName>
    </recommendedName>
</protein>
<evidence type="ECO:0000256" key="2">
    <source>
        <dbReference type="ARBA" id="ARBA00018339"/>
    </source>
</evidence>